<dbReference type="EMBL" id="CAJRST010039999">
    <property type="protein sequence ID" value="CAG6017161.1"/>
    <property type="molecule type" value="Genomic_DNA"/>
</dbReference>
<feature type="domain" description="FAM21/CAPZIP" evidence="10">
    <location>
        <begin position="993"/>
        <end position="1094"/>
    </location>
</feature>
<dbReference type="PANTHER" id="PTHR21669:SF38">
    <property type="entry name" value="WASH COMPLEX SUBUNIT 2A-RELATED"/>
    <property type="match status" value="1"/>
</dbReference>
<feature type="region of interest" description="Disordered" evidence="9">
    <location>
        <begin position="829"/>
        <end position="991"/>
    </location>
</feature>
<feature type="region of interest" description="Disordered" evidence="9">
    <location>
        <begin position="1356"/>
        <end position="1397"/>
    </location>
</feature>
<evidence type="ECO:0000256" key="2">
    <source>
        <dbReference type="ARBA" id="ARBA00004236"/>
    </source>
</evidence>
<dbReference type="GO" id="GO:0036010">
    <property type="term" value="P:protein localization to endosome"/>
    <property type="evidence" value="ECO:0007669"/>
    <property type="project" value="TreeGrafter"/>
</dbReference>
<feature type="compositionally biased region" description="Low complexity" evidence="9">
    <location>
        <begin position="1266"/>
        <end position="1287"/>
    </location>
</feature>
<feature type="region of interest" description="Disordered" evidence="9">
    <location>
        <begin position="112"/>
        <end position="137"/>
    </location>
</feature>
<evidence type="ECO:0000256" key="9">
    <source>
        <dbReference type="SAM" id="MobiDB-lite"/>
    </source>
</evidence>
<evidence type="ECO:0000256" key="8">
    <source>
        <dbReference type="ARBA" id="ARBA00038327"/>
    </source>
</evidence>
<comment type="subcellular location">
    <subcellularLocation>
        <location evidence="2">Cell membrane</location>
    </subcellularLocation>
    <subcellularLocation>
        <location evidence="1">Early endosome membrane</location>
    </subcellularLocation>
</comment>
<feature type="region of interest" description="Disordered" evidence="9">
    <location>
        <begin position="208"/>
        <end position="696"/>
    </location>
</feature>
<feature type="compositionally biased region" description="Polar residues" evidence="9">
    <location>
        <begin position="1374"/>
        <end position="1386"/>
    </location>
</feature>
<protein>
    <submittedName>
        <fullName evidence="11">(Atlantic silverside) hypothetical protein</fullName>
    </submittedName>
</protein>
<feature type="compositionally biased region" description="Low complexity" evidence="9">
    <location>
        <begin position="1009"/>
        <end position="1036"/>
    </location>
</feature>
<dbReference type="GO" id="GO:0005886">
    <property type="term" value="C:plasma membrane"/>
    <property type="evidence" value="ECO:0007669"/>
    <property type="project" value="UniProtKB-SubCell"/>
</dbReference>
<comment type="caution">
    <text evidence="11">The sequence shown here is derived from an EMBL/GenBank/DDBJ whole genome shotgun (WGS) entry which is preliminary data.</text>
</comment>
<feature type="region of interest" description="Disordered" evidence="9">
    <location>
        <begin position="769"/>
        <end position="801"/>
    </location>
</feature>
<evidence type="ECO:0000256" key="1">
    <source>
        <dbReference type="ARBA" id="ARBA00004146"/>
    </source>
</evidence>
<dbReference type="OrthoDB" id="751084at2759"/>
<evidence type="ECO:0000256" key="6">
    <source>
        <dbReference type="ARBA" id="ARBA00022753"/>
    </source>
</evidence>
<organism evidence="11 12">
    <name type="scientific">Menidia menidia</name>
    <name type="common">Atlantic silverside</name>
    <dbReference type="NCBI Taxonomy" id="238744"/>
    <lineage>
        <taxon>Eukaryota</taxon>
        <taxon>Metazoa</taxon>
        <taxon>Chordata</taxon>
        <taxon>Craniata</taxon>
        <taxon>Vertebrata</taxon>
        <taxon>Euteleostomi</taxon>
        <taxon>Actinopterygii</taxon>
        <taxon>Neopterygii</taxon>
        <taxon>Teleostei</taxon>
        <taxon>Neoteleostei</taxon>
        <taxon>Acanthomorphata</taxon>
        <taxon>Ovalentaria</taxon>
        <taxon>Atherinomorphae</taxon>
        <taxon>Atheriniformes</taxon>
        <taxon>Atherinopsidae</taxon>
        <taxon>Menidiinae</taxon>
        <taxon>Menidia</taxon>
    </lineage>
</organism>
<dbReference type="GO" id="GO:1905394">
    <property type="term" value="F:retromer complex binding"/>
    <property type="evidence" value="ECO:0007669"/>
    <property type="project" value="TreeGrafter"/>
</dbReference>
<feature type="compositionally biased region" description="Acidic residues" evidence="9">
    <location>
        <begin position="864"/>
        <end position="874"/>
    </location>
</feature>
<keyword evidence="5" id="KW-0597">Phosphoprotein</keyword>
<accession>A0A8S4BVC5</accession>
<feature type="compositionally biased region" description="Basic and acidic residues" evidence="9">
    <location>
        <begin position="882"/>
        <end position="898"/>
    </location>
</feature>
<dbReference type="InterPro" id="IPR029341">
    <property type="entry name" value="FAM21/CAPZIP"/>
</dbReference>
<evidence type="ECO:0000256" key="7">
    <source>
        <dbReference type="ARBA" id="ARBA00023136"/>
    </source>
</evidence>
<feature type="compositionally biased region" description="Polar residues" evidence="9">
    <location>
        <begin position="579"/>
        <end position="597"/>
    </location>
</feature>
<feature type="compositionally biased region" description="Basic and acidic residues" evidence="9">
    <location>
        <begin position="848"/>
        <end position="857"/>
    </location>
</feature>
<feature type="compositionally biased region" description="Acidic residues" evidence="9">
    <location>
        <begin position="261"/>
        <end position="283"/>
    </location>
</feature>
<feature type="compositionally biased region" description="Polar residues" evidence="9">
    <location>
        <begin position="1157"/>
        <end position="1167"/>
    </location>
</feature>
<dbReference type="Pfam" id="PF15255">
    <property type="entry name" value="CAP-ZIP_m"/>
    <property type="match status" value="1"/>
</dbReference>
<dbReference type="GO" id="GO:0031901">
    <property type="term" value="C:early endosome membrane"/>
    <property type="evidence" value="ECO:0007669"/>
    <property type="project" value="UniProtKB-SubCell"/>
</dbReference>
<dbReference type="Proteomes" id="UP000677803">
    <property type="component" value="Unassembled WGS sequence"/>
</dbReference>
<sequence length="1397" mass="152277">MSAFPEGMANGPSRAAYLDKDAQIWERPWSLEEIRQHSASWSLAADSGLFLFLQDFSQRMLSKTHEIEKQLDSLICDTKATDSRLQSVFNDFLMLSNTQFIENRVYDEEVEETAPKAEALEKQPEQEKTREQKESELIPKMQEAVNYGLKVLESAFEHLDIKAGNSDSEDEEATDRVEAILEPKDLYVDRPLPYLIGSQAFMEQDDVGLGDLSSDEMSVDSDRDSVIESEDDKEAHSDEDFDQEEEEVHNNNKKKSSMISYEEDEEDEEDDDSDIFGESDRDDDVQKNTGSSSFADELAARIKGDPVSRPEGDRASAEEDSDDMFKPPRMDDDDFSPFGGKSGLFSGGRGLFDDDDEGDLFSEAPKPVMEEKRNLNDGIKTAAPTESNKPEKKIFPDNSLFSSGHESDSAESKENGTLSVKGSTAPKQVHIGAIGSGVGSGLFDDEDEEDDFFSGKSLKKTDSVAPEKPKPIRAIDLFDDEEDEDGDIFSAPPVTQSTRVEERDKPPEKKVPPGAISMFGPGTKSLLNEALKKRQPSTSSESEKSVENGLAADVGKAAGEQTQKHDSRGLFSDDEDAQLFSTIPKSQSKPEPTSLGKTSKAPLSLFDDEEEDLFASAAKSKPKANQAKSSTPQPSNVVSSSLFSDDEDQWMSSKSSTTKSDAKTGGMTTSTSAPSSLPSTKASQQSSLFDEDDDDLFAPTTESRNILYVLPVKRSPRGLLSCLKTRVVMKIKGFSLALNLLLQRALKPQLKQVHQDYFVSKPLVTCQTPTLSEDFDKPPEQPRPVEKKPNPLPTQEVTVGKKKPAGAVSLFGGIDVLASKQSKSLQDEAAVHDDSLFSKESPPPLVKQVEKKEEKNKTSTVSLFDEEEEDESDWSDPIFRPTKPEERKTLKPVEERPQAKSTGVFQDEELLFSQTQQKDNDPDVDLFASSEKATNSKLSPVQPAAQSLFADDDEDDLFSPIQPKPTPPVPKVAEKPTKTLDRAPLASPEPLSEIQASLMINPAALLPGAVPSTSEGTSSSSGVSSSSLSPSPATTPVGAHTDSERGVSFDTPVKVTTLQSAHMRRAKGSVLRRPQSRAARHQAAQRSMEDKEETLGVPELSPSVPGSAVPQTEKSGQKHMNPTLPNIEDLPTLSPSQPLASQISPRPSELILPVPANTGQNDISKNGGTKLLKPSDEDDLFGSDMLFGANSVASKPPARETTKTSHPQASGGSAGKKDKDKSTLPSIFNDTADDLFQSVKQRTSTKKAKASSFLEEDDDDDIFRLSNSSTPSSTSSKDIKSSSSFSKQDIFQDEVANVPKVHKKHKEKSIDASLFDDNIDIFADLTDTFKPKQKSKTKGETKSIFDDDMDDIFSASTVKPAAKTPHKSKKTAPPQESSTAADSSNIFDDPLNALGGI</sequence>
<feature type="compositionally biased region" description="Basic and acidic residues" evidence="9">
    <location>
        <begin position="113"/>
        <end position="137"/>
    </location>
</feature>
<feature type="compositionally biased region" description="Basic and acidic residues" evidence="9">
    <location>
        <begin position="298"/>
        <end position="330"/>
    </location>
</feature>
<keyword evidence="4" id="KW-1003">Cell membrane</keyword>
<feature type="compositionally biased region" description="Acidic residues" evidence="9">
    <location>
        <begin position="208"/>
        <end position="219"/>
    </location>
</feature>
<name>A0A8S4BVC5_9TELE</name>
<comment type="similarity">
    <text evidence="8">Belongs to the FAM21 family.</text>
</comment>
<feature type="compositionally biased region" description="Gly residues" evidence="9">
    <location>
        <begin position="340"/>
        <end position="350"/>
    </location>
</feature>
<feature type="region of interest" description="Disordered" evidence="9">
    <location>
        <begin position="1006"/>
        <end position="1229"/>
    </location>
</feature>
<feature type="region of interest" description="Disordered" evidence="9">
    <location>
        <begin position="1260"/>
        <end position="1288"/>
    </location>
</feature>
<evidence type="ECO:0000256" key="4">
    <source>
        <dbReference type="ARBA" id="ARBA00022475"/>
    </source>
</evidence>
<dbReference type="PANTHER" id="PTHR21669">
    <property type="entry name" value="CAPZ-INTERACTING PROTEIN AND RELATED PROTEINS"/>
    <property type="match status" value="1"/>
</dbReference>
<keyword evidence="12" id="KW-1185">Reference proteome</keyword>
<feature type="compositionally biased region" description="Basic and acidic residues" evidence="9">
    <location>
        <begin position="499"/>
        <end position="511"/>
    </location>
</feature>
<keyword evidence="7" id="KW-0472">Membrane</keyword>
<evidence type="ECO:0000313" key="12">
    <source>
        <dbReference type="Proteomes" id="UP000677803"/>
    </source>
</evidence>
<dbReference type="GO" id="GO:0042147">
    <property type="term" value="P:retrograde transport, endosome to Golgi"/>
    <property type="evidence" value="ECO:0007669"/>
    <property type="project" value="TreeGrafter"/>
</dbReference>
<gene>
    <name evidence="11" type="ORF">MMEN_LOCUS20622</name>
</gene>
<feature type="compositionally biased region" description="Polar residues" evidence="9">
    <location>
        <begin position="626"/>
        <end position="643"/>
    </location>
</feature>
<keyword evidence="6" id="KW-0967">Endosome</keyword>
<dbReference type="GO" id="GO:0005829">
    <property type="term" value="C:cytosol"/>
    <property type="evidence" value="ECO:0007669"/>
    <property type="project" value="GOC"/>
</dbReference>
<proteinExistence type="inferred from homology"/>
<feature type="compositionally biased region" description="Basic and acidic residues" evidence="9">
    <location>
        <begin position="774"/>
        <end position="789"/>
    </location>
</feature>
<feature type="compositionally biased region" description="Polar residues" evidence="9">
    <location>
        <begin position="1109"/>
        <end position="1124"/>
    </location>
</feature>
<feature type="compositionally biased region" description="Basic and acidic residues" evidence="9">
    <location>
        <begin position="972"/>
        <end position="981"/>
    </location>
</feature>
<feature type="compositionally biased region" description="Polar residues" evidence="9">
    <location>
        <begin position="415"/>
        <end position="426"/>
    </location>
</feature>
<feature type="compositionally biased region" description="Polar residues" evidence="9">
    <location>
        <begin position="1133"/>
        <end position="1145"/>
    </location>
</feature>
<reference evidence="11" key="1">
    <citation type="submission" date="2021-05" db="EMBL/GenBank/DDBJ databases">
        <authorList>
            <person name="Tigano A."/>
        </authorList>
    </citation>
    <scope>NUCLEOTIDE SEQUENCE</scope>
</reference>
<feature type="compositionally biased region" description="Acidic residues" evidence="9">
    <location>
        <begin position="477"/>
        <end position="487"/>
    </location>
</feature>
<feature type="compositionally biased region" description="Acidic residues" evidence="9">
    <location>
        <begin position="443"/>
        <end position="452"/>
    </location>
</feature>
<feature type="compositionally biased region" description="Basic and acidic residues" evidence="9">
    <location>
        <begin position="405"/>
        <end position="414"/>
    </location>
</feature>
<dbReference type="GO" id="GO:0071203">
    <property type="term" value="C:WASH complex"/>
    <property type="evidence" value="ECO:0007669"/>
    <property type="project" value="TreeGrafter"/>
</dbReference>
<evidence type="ECO:0000256" key="3">
    <source>
        <dbReference type="ARBA" id="ARBA00022448"/>
    </source>
</evidence>
<evidence type="ECO:0000313" key="11">
    <source>
        <dbReference type="EMBL" id="CAG6017161.1"/>
    </source>
</evidence>
<dbReference type="GO" id="GO:1901981">
    <property type="term" value="F:phosphatidylinositol phosphate binding"/>
    <property type="evidence" value="ECO:0007669"/>
    <property type="project" value="TreeGrafter"/>
</dbReference>
<feature type="compositionally biased region" description="Basic and acidic residues" evidence="9">
    <location>
        <begin position="459"/>
        <end position="470"/>
    </location>
</feature>
<evidence type="ECO:0000259" key="10">
    <source>
        <dbReference type="Pfam" id="PF15255"/>
    </source>
</evidence>
<keyword evidence="3" id="KW-0813">Transport</keyword>
<evidence type="ECO:0000256" key="5">
    <source>
        <dbReference type="ARBA" id="ARBA00022553"/>
    </source>
</evidence>
<feature type="compositionally biased region" description="Low complexity" evidence="9">
    <location>
        <begin position="668"/>
        <end position="688"/>
    </location>
</feature>